<evidence type="ECO:0000313" key="2">
    <source>
        <dbReference type="EMBL" id="CAK0869253.1"/>
    </source>
</evidence>
<feature type="region of interest" description="Disordered" evidence="1">
    <location>
        <begin position="253"/>
        <end position="272"/>
    </location>
</feature>
<comment type="caution">
    <text evidence="2">The sequence shown here is derived from an EMBL/GenBank/DDBJ whole genome shotgun (WGS) entry which is preliminary data.</text>
</comment>
<keyword evidence="3" id="KW-1185">Reference proteome</keyword>
<evidence type="ECO:0008006" key="4">
    <source>
        <dbReference type="Google" id="ProtNLM"/>
    </source>
</evidence>
<sequence>LGPSFQLGDARSSPSPMGGTASATGDVCCRVAPTPGRPGRPASLLSACSGGTHEEGQPGPPAPPSAVPLALRVQSPNGQAACEGIYTLVDGWQPQGMPLWKSDRVRWLFSSVDGSWNIGGAKSEASGFSCRSACIFSDTNHKGAMPDKMLGTWWRAAGGTFVQDADITVTTVAGSGSGAVEGVAGDCWNRLSSAGPTQQCACEAWDEFLLVEPPRKPLAVSGVLDTVSTPSNPPEACRADLWLRTPSQATSTSTRATVVSADVPSPAHEDPQRWPRRQVFFKEPVQDRGATRWPASWTEPASEEVPADDGLPTLDICFWPSTKDRSRALQVRFSAAPIGVEFDFSQAPVRVKCVTCRKTAGLGIRRGMVVAKVGGVDATDMPSRKLSKLIWTSAADSHPDRSCTAPWGFLSRMPIATLGPPKCLPHDHTSMSYLPVYL</sequence>
<feature type="compositionally biased region" description="Low complexity" evidence="1">
    <location>
        <begin position="253"/>
        <end position="263"/>
    </location>
</feature>
<accession>A0ABN9VAP5</accession>
<feature type="non-terminal residue" evidence="2">
    <location>
        <position position="1"/>
    </location>
</feature>
<feature type="region of interest" description="Disordered" evidence="1">
    <location>
        <begin position="1"/>
        <end position="66"/>
    </location>
</feature>
<protein>
    <recommendedName>
        <fullName evidence="4">PDZ domain-containing protein</fullName>
    </recommendedName>
</protein>
<dbReference type="Proteomes" id="UP001189429">
    <property type="component" value="Unassembled WGS sequence"/>
</dbReference>
<reference evidence="2" key="1">
    <citation type="submission" date="2023-10" db="EMBL/GenBank/DDBJ databases">
        <authorList>
            <person name="Chen Y."/>
            <person name="Shah S."/>
            <person name="Dougan E. K."/>
            <person name="Thang M."/>
            <person name="Chan C."/>
        </authorList>
    </citation>
    <scope>NUCLEOTIDE SEQUENCE [LARGE SCALE GENOMIC DNA]</scope>
</reference>
<evidence type="ECO:0000256" key="1">
    <source>
        <dbReference type="SAM" id="MobiDB-lite"/>
    </source>
</evidence>
<proteinExistence type="predicted"/>
<organism evidence="2 3">
    <name type="scientific">Prorocentrum cordatum</name>
    <dbReference type="NCBI Taxonomy" id="2364126"/>
    <lineage>
        <taxon>Eukaryota</taxon>
        <taxon>Sar</taxon>
        <taxon>Alveolata</taxon>
        <taxon>Dinophyceae</taxon>
        <taxon>Prorocentrales</taxon>
        <taxon>Prorocentraceae</taxon>
        <taxon>Prorocentrum</taxon>
    </lineage>
</organism>
<gene>
    <name evidence="2" type="ORF">PCOR1329_LOCUS55673</name>
</gene>
<name>A0ABN9VAP5_9DINO</name>
<evidence type="ECO:0000313" key="3">
    <source>
        <dbReference type="Proteomes" id="UP001189429"/>
    </source>
</evidence>
<dbReference type="EMBL" id="CAUYUJ010016835">
    <property type="protein sequence ID" value="CAK0869253.1"/>
    <property type="molecule type" value="Genomic_DNA"/>
</dbReference>